<reference evidence="1 2" key="1">
    <citation type="submission" date="2017-04" db="EMBL/GenBank/DDBJ databases">
        <authorList>
            <person name="Afonso C.L."/>
            <person name="Miller P.J."/>
            <person name="Scott M.A."/>
            <person name="Spackman E."/>
            <person name="Goraichik I."/>
            <person name="Dimitrov K.M."/>
            <person name="Suarez D.L."/>
            <person name="Swayne D.E."/>
        </authorList>
    </citation>
    <scope>NUCLEOTIDE SEQUENCE [LARGE SCALE GENOMIC DNA]</scope>
    <source>
        <strain evidence="1 2">KR-140</strain>
    </source>
</reference>
<name>A0A1W1UBI7_9DEIO</name>
<accession>A0A1W1UBI7</accession>
<dbReference type="AlphaFoldDB" id="A0A1W1UBI7"/>
<sequence length="90" mass="9947">MPSRKRILGAYRERGVGGLKLQRHQKRGARMPLSDPELLLLPQTIRADTAAGGVWNGARVQSWVQQELGTELHLSRCAAGWTPRDAAFSV</sequence>
<evidence type="ECO:0008006" key="3">
    <source>
        <dbReference type="Google" id="ProtNLM"/>
    </source>
</evidence>
<proteinExistence type="predicted"/>
<organism evidence="1 2">
    <name type="scientific">Deinococcus hopiensis KR-140</name>
    <dbReference type="NCBI Taxonomy" id="695939"/>
    <lineage>
        <taxon>Bacteria</taxon>
        <taxon>Thermotogati</taxon>
        <taxon>Deinococcota</taxon>
        <taxon>Deinococci</taxon>
        <taxon>Deinococcales</taxon>
        <taxon>Deinococcaceae</taxon>
        <taxon>Deinococcus</taxon>
    </lineage>
</organism>
<evidence type="ECO:0000313" key="1">
    <source>
        <dbReference type="EMBL" id="SMB78468.1"/>
    </source>
</evidence>
<gene>
    <name evidence="1" type="ORF">SAMN00790413_06671</name>
</gene>
<dbReference type="Proteomes" id="UP000192582">
    <property type="component" value="Unassembled WGS sequence"/>
</dbReference>
<keyword evidence="2" id="KW-1185">Reference proteome</keyword>
<protein>
    <recommendedName>
        <fullName evidence="3">Winged helix-turn helix</fullName>
    </recommendedName>
</protein>
<evidence type="ECO:0000313" key="2">
    <source>
        <dbReference type="Proteomes" id="UP000192582"/>
    </source>
</evidence>
<dbReference type="EMBL" id="FWWU01000002">
    <property type="protein sequence ID" value="SMB78468.1"/>
    <property type="molecule type" value="Genomic_DNA"/>
</dbReference>